<keyword evidence="2 5" id="KW-0812">Transmembrane</keyword>
<feature type="transmembrane region" description="Helical" evidence="5">
    <location>
        <begin position="101"/>
        <end position="124"/>
    </location>
</feature>
<dbReference type="PANTHER" id="PTHR46561:SF3">
    <property type="entry name" value="G_PROTEIN_RECEP_F1_2 DOMAIN-CONTAINING PROTEIN"/>
    <property type="match status" value="1"/>
</dbReference>
<protein>
    <submittedName>
        <fullName evidence="6">Uncharacterized protein</fullName>
    </submittedName>
</protein>
<accession>A0A6A5FU13</accession>
<dbReference type="RefSeq" id="XP_053578423.1">
    <property type="nucleotide sequence ID" value="XM_053734857.1"/>
</dbReference>
<comment type="subcellular location">
    <subcellularLocation>
        <location evidence="1">Membrane</location>
        <topology evidence="1">Multi-pass membrane protein</topology>
    </subcellularLocation>
</comment>
<sequence length="133" mass="14815">MSSNCSVLAAYSSSTCFIFRLMYNCGFWITHCTAIPLIIERYVATNLMGEYENKFICFGIFLSCFQLSLAAIPIFFAYINLRLEGVFMPYCSVYNPGSSAIAHINSGVAIVSQVVARFFFGYLFTVNKVGGLE</sequence>
<dbReference type="KEGG" id="crq:GCK72_022485"/>
<name>A0A6A5FU13_CAERE</name>
<evidence type="ECO:0000313" key="7">
    <source>
        <dbReference type="Proteomes" id="UP000483820"/>
    </source>
</evidence>
<gene>
    <name evidence="6" type="ORF">GCK72_022485</name>
</gene>
<evidence type="ECO:0000256" key="5">
    <source>
        <dbReference type="SAM" id="Phobius"/>
    </source>
</evidence>
<feature type="transmembrane region" description="Helical" evidence="5">
    <location>
        <begin position="21"/>
        <end position="43"/>
    </location>
</feature>
<keyword evidence="4 5" id="KW-0472">Membrane</keyword>
<evidence type="ECO:0000313" key="6">
    <source>
        <dbReference type="EMBL" id="KAF1746034.1"/>
    </source>
</evidence>
<feature type="transmembrane region" description="Helical" evidence="5">
    <location>
        <begin position="55"/>
        <end position="81"/>
    </location>
</feature>
<evidence type="ECO:0000256" key="1">
    <source>
        <dbReference type="ARBA" id="ARBA00004141"/>
    </source>
</evidence>
<organism evidence="6 7">
    <name type="scientific">Caenorhabditis remanei</name>
    <name type="common">Caenorhabditis vulgaris</name>
    <dbReference type="NCBI Taxonomy" id="31234"/>
    <lineage>
        <taxon>Eukaryota</taxon>
        <taxon>Metazoa</taxon>
        <taxon>Ecdysozoa</taxon>
        <taxon>Nematoda</taxon>
        <taxon>Chromadorea</taxon>
        <taxon>Rhabditida</taxon>
        <taxon>Rhabditina</taxon>
        <taxon>Rhabditomorpha</taxon>
        <taxon>Rhabditoidea</taxon>
        <taxon>Rhabditidae</taxon>
        <taxon>Peloderinae</taxon>
        <taxon>Caenorhabditis</taxon>
    </lineage>
</organism>
<evidence type="ECO:0000256" key="3">
    <source>
        <dbReference type="ARBA" id="ARBA00022989"/>
    </source>
</evidence>
<evidence type="ECO:0000256" key="2">
    <source>
        <dbReference type="ARBA" id="ARBA00022692"/>
    </source>
</evidence>
<evidence type="ECO:0000256" key="4">
    <source>
        <dbReference type="ARBA" id="ARBA00023136"/>
    </source>
</evidence>
<dbReference type="InterPro" id="IPR053286">
    <property type="entry name" value="Nematode_rcpt-like_srab"/>
</dbReference>
<proteinExistence type="predicted"/>
<dbReference type="Proteomes" id="UP000483820">
    <property type="component" value="Chromosome X"/>
</dbReference>
<dbReference type="InterPro" id="IPR019408">
    <property type="entry name" value="7TM_GPCR_serpentine_rcpt_Srab"/>
</dbReference>
<comment type="caution">
    <text evidence="6">The sequence shown here is derived from an EMBL/GenBank/DDBJ whole genome shotgun (WGS) entry which is preliminary data.</text>
</comment>
<keyword evidence="3 5" id="KW-1133">Transmembrane helix</keyword>
<dbReference type="EMBL" id="WUAV01000006">
    <property type="protein sequence ID" value="KAF1746034.1"/>
    <property type="molecule type" value="Genomic_DNA"/>
</dbReference>
<dbReference type="AlphaFoldDB" id="A0A6A5FU13"/>
<dbReference type="GO" id="GO:0016020">
    <property type="term" value="C:membrane"/>
    <property type="evidence" value="ECO:0007669"/>
    <property type="project" value="UniProtKB-SubCell"/>
</dbReference>
<dbReference type="PANTHER" id="PTHR46561">
    <property type="entry name" value="SERPENTINE RECEPTOR, CLASS AB (CLASS A-LIKE)-RELATED"/>
    <property type="match status" value="1"/>
</dbReference>
<reference evidence="6 7" key="1">
    <citation type="submission" date="2019-12" db="EMBL/GenBank/DDBJ databases">
        <title>Chromosome-level assembly of the Caenorhabditis remanei genome.</title>
        <authorList>
            <person name="Teterina A.A."/>
            <person name="Willis J.H."/>
            <person name="Phillips P.C."/>
        </authorList>
    </citation>
    <scope>NUCLEOTIDE SEQUENCE [LARGE SCALE GENOMIC DNA]</scope>
    <source>
        <strain evidence="6 7">PX506</strain>
        <tissue evidence="6">Whole organism</tissue>
    </source>
</reference>
<dbReference type="GeneID" id="78777451"/>
<dbReference type="Pfam" id="PF10292">
    <property type="entry name" value="7TM_GPCR_Srab"/>
    <property type="match status" value="1"/>
</dbReference>
<dbReference type="CTD" id="78777451"/>